<dbReference type="PANTHER" id="PTHR21445:SF0">
    <property type="entry name" value="APURINIC-APYRIMIDINIC ENDONUCLEASE"/>
    <property type="match status" value="1"/>
</dbReference>
<evidence type="ECO:0000256" key="3">
    <source>
        <dbReference type="ARBA" id="ARBA00022723"/>
    </source>
</evidence>
<dbReference type="NCBIfam" id="TIGR00587">
    <property type="entry name" value="nfo"/>
    <property type="match status" value="1"/>
</dbReference>
<dbReference type="InterPro" id="IPR018246">
    <property type="entry name" value="AP_endonuc_F2_Zn_BS"/>
</dbReference>
<dbReference type="GO" id="GO:0003906">
    <property type="term" value="F:DNA-(apurinic or apyrimidinic site) endonuclease activity"/>
    <property type="evidence" value="ECO:0007669"/>
    <property type="project" value="TreeGrafter"/>
</dbReference>
<keyword evidence="7" id="KW-0234">DNA repair</keyword>
<keyword evidence="9" id="KW-0540">Nuclease</keyword>
<evidence type="ECO:0000256" key="7">
    <source>
        <dbReference type="ARBA" id="ARBA00023204"/>
    </source>
</evidence>
<evidence type="ECO:0000256" key="1">
    <source>
        <dbReference type="ARBA" id="ARBA00001947"/>
    </source>
</evidence>
<reference evidence="9" key="1">
    <citation type="journal article" date="2017" name="Science">
        <title>Giant viruses with an expanded complement of translation system components.</title>
        <authorList>
            <person name="Schulz F."/>
            <person name="Yutin N."/>
            <person name="Ivanova N.N."/>
            <person name="Ortega D.R."/>
            <person name="Lee T.K."/>
            <person name="Vierheilig J."/>
            <person name="Daims H."/>
            <person name="Horn M."/>
            <person name="Wagner M."/>
            <person name="Jensen G.J."/>
            <person name="Kyrpides N.C."/>
            <person name="Koonin E.V."/>
            <person name="Woyke T."/>
        </authorList>
    </citation>
    <scope>NUCLEOTIDE SEQUENCE</scope>
    <source>
        <strain evidence="9">CTV1</strain>
    </source>
</reference>
<dbReference type="GO" id="GO:0008270">
    <property type="term" value="F:zinc ion binding"/>
    <property type="evidence" value="ECO:0007669"/>
    <property type="project" value="InterPro"/>
</dbReference>
<protein>
    <submittedName>
        <fullName evidence="9">Apurinic endonuclease</fullName>
    </submittedName>
</protein>
<name>A0A1V0SBL9_9VIRU</name>
<dbReference type="PROSITE" id="PS51432">
    <property type="entry name" value="AP_NUCLEASE_F2_4"/>
    <property type="match status" value="1"/>
</dbReference>
<dbReference type="CDD" id="cd00019">
    <property type="entry name" value="AP2Ec"/>
    <property type="match status" value="1"/>
</dbReference>
<organism evidence="9">
    <name type="scientific">Catovirus CTV1</name>
    <dbReference type="NCBI Taxonomy" id="1977631"/>
    <lineage>
        <taxon>Viruses</taxon>
        <taxon>Varidnaviria</taxon>
        <taxon>Bamfordvirae</taxon>
        <taxon>Nucleocytoviricota</taxon>
        <taxon>Megaviricetes</taxon>
        <taxon>Imitervirales</taxon>
        <taxon>Mimiviridae</taxon>
        <taxon>Klosneuvirinae</taxon>
        <taxon>Catovirus</taxon>
    </lineage>
</organism>
<comment type="cofactor">
    <cofactor evidence="1">
        <name>Zn(2+)</name>
        <dbReference type="ChEBI" id="CHEBI:29105"/>
    </cofactor>
</comment>
<dbReference type="Gene3D" id="3.20.20.150">
    <property type="entry name" value="Divalent-metal-dependent TIM barrel enzymes"/>
    <property type="match status" value="1"/>
</dbReference>
<keyword evidence="5" id="KW-0378">Hydrolase</keyword>
<accession>A0A1V0SBL9</accession>
<evidence type="ECO:0000259" key="8">
    <source>
        <dbReference type="Pfam" id="PF01261"/>
    </source>
</evidence>
<dbReference type="PROSITE" id="PS00731">
    <property type="entry name" value="AP_NUCLEASE_F2_3"/>
    <property type="match status" value="1"/>
</dbReference>
<evidence type="ECO:0000256" key="2">
    <source>
        <dbReference type="ARBA" id="ARBA00005340"/>
    </source>
</evidence>
<keyword evidence="6" id="KW-0862">Zinc</keyword>
<keyword evidence="9" id="KW-0255">Endonuclease</keyword>
<evidence type="ECO:0000256" key="6">
    <source>
        <dbReference type="ARBA" id="ARBA00022833"/>
    </source>
</evidence>
<dbReference type="InterPro" id="IPR036237">
    <property type="entry name" value="Xyl_isomerase-like_sf"/>
</dbReference>
<evidence type="ECO:0000313" key="9">
    <source>
        <dbReference type="EMBL" id="ARF09048.1"/>
    </source>
</evidence>
<dbReference type="PANTHER" id="PTHR21445">
    <property type="entry name" value="ENDONUCLEASE IV ENDODEOXYRIBONUCLEASE IV"/>
    <property type="match status" value="1"/>
</dbReference>
<sequence>MAKIGAHIIDDPKEIIYEIDRITNVGANAVQLFVFPDYKDQSIYEVFKDKAKLKGITAIVHGSYIINTAKNWNEYSWWVVQLIDEIELANKIGSNSLIIHMGKQLNLSKEQAYNNMYTLLLYVHSKTKKYSNTKIVLEYPSGQGSELCYKIEDFAYFFKKFSLNKNIEIQDRFRICLDTCHIFSAGYDLRSKGSVDIFLDTFDELIGLKYVSVVHLNDSKKDLGSNVDRHESLGKGYIGKEGLKYFVQYFKKKQVPIILETPYETHDYEIKNFLIPQ</sequence>
<dbReference type="Pfam" id="PF01261">
    <property type="entry name" value="AP_endonuc_2"/>
    <property type="match status" value="1"/>
</dbReference>
<dbReference type="SMART" id="SM00518">
    <property type="entry name" value="AP2Ec"/>
    <property type="match status" value="1"/>
</dbReference>
<proteinExistence type="inferred from homology"/>
<evidence type="ECO:0000256" key="5">
    <source>
        <dbReference type="ARBA" id="ARBA00022801"/>
    </source>
</evidence>
<dbReference type="PROSITE" id="PS00730">
    <property type="entry name" value="AP_NUCLEASE_F2_2"/>
    <property type="match status" value="1"/>
</dbReference>
<feature type="domain" description="Xylose isomerase-like TIM barrel" evidence="8">
    <location>
        <begin position="20"/>
        <end position="265"/>
    </location>
</feature>
<evidence type="ECO:0000256" key="4">
    <source>
        <dbReference type="ARBA" id="ARBA00022763"/>
    </source>
</evidence>
<dbReference type="GO" id="GO:0006284">
    <property type="term" value="P:base-excision repair"/>
    <property type="evidence" value="ECO:0007669"/>
    <property type="project" value="TreeGrafter"/>
</dbReference>
<comment type="similarity">
    <text evidence="2">Belongs to the AP endonuclease 2 family.</text>
</comment>
<gene>
    <name evidence="9" type="ORF">Catovirus_1_1098</name>
</gene>
<dbReference type="InterPro" id="IPR001719">
    <property type="entry name" value="AP_endonuc_2"/>
</dbReference>
<dbReference type="InterPro" id="IPR013022">
    <property type="entry name" value="Xyl_isomerase-like_TIM-brl"/>
</dbReference>
<dbReference type="GO" id="GO:0008081">
    <property type="term" value="F:phosphoric diester hydrolase activity"/>
    <property type="evidence" value="ECO:0007669"/>
    <property type="project" value="TreeGrafter"/>
</dbReference>
<keyword evidence="4" id="KW-0227">DNA damage</keyword>
<dbReference type="SUPFAM" id="SSF51658">
    <property type="entry name" value="Xylose isomerase-like"/>
    <property type="match status" value="1"/>
</dbReference>
<dbReference type="GO" id="GO:0003677">
    <property type="term" value="F:DNA binding"/>
    <property type="evidence" value="ECO:0007669"/>
    <property type="project" value="InterPro"/>
</dbReference>
<keyword evidence="3" id="KW-0479">Metal-binding</keyword>
<dbReference type="EMBL" id="KY684083">
    <property type="protein sequence ID" value="ARF09048.1"/>
    <property type="molecule type" value="Genomic_DNA"/>
</dbReference>